<feature type="region of interest" description="Disordered" evidence="1">
    <location>
        <begin position="530"/>
        <end position="555"/>
    </location>
</feature>
<keyword evidence="2" id="KW-0472">Membrane</keyword>
<feature type="transmembrane region" description="Helical" evidence="2">
    <location>
        <begin position="570"/>
        <end position="591"/>
    </location>
</feature>
<evidence type="ECO:0000313" key="4">
    <source>
        <dbReference type="EMBL" id="PIV08173.1"/>
    </source>
</evidence>
<keyword evidence="2" id="KW-1133">Transmembrane helix</keyword>
<gene>
    <name evidence="4" type="ORF">COS52_04115</name>
</gene>
<protein>
    <submittedName>
        <fullName evidence="4">Uncharacterized protein</fullName>
    </submittedName>
</protein>
<evidence type="ECO:0000256" key="3">
    <source>
        <dbReference type="SAM" id="SignalP"/>
    </source>
</evidence>
<sequence length="600" mass="65305">MKYIFKNLVLVLVVFLAVTSVSAQDPSVPTSEGMHWFCLSKVSADPSTHTAVLTVKEGVGYQDGKDAAVVVRIAFDHELDGAVNLTADNSGMTTADPGLDLKILGGTQGLEELQSKLGFSNAGIVDGSNPTKTFPVTWKDDLANTSGGAEDRAHYWYGVQEAVPVGDTAAGGAGAQQQGTFTFDQAASAKDCDVVRWDPFGYVFDAQTHGAVAGVYVRILTSTTENGVYTPVPVGIGKGMVGQNPILTQKDGSYRFYVDPGYYKLELLGDKAKSAQKYTIEKNITTIKPGFEEFGYEQIYIAQNAEVIHELTGKVERRDIAIETIGAPAPFSVDGPKLKDITVNRSVKNRDQMVRISGMVSQIPVDFTAIYKDINDRVTSEEKFSLKHGHTYVPAGLHDERNFDLWIRAQTKDGSGVFKELRITSKYSNKVITLPISPMPSFLDGIANTKSGVPMVGGTVGIYPIGRKKPSYTTKTDEKGHFVVRTEWIPPFPYELRYTTITGDVTKVTTTDYLKQNITYHKENLINSYSVNTTEPDTNTAKTNNGTKKEMPQPTGTQVGGIAASRIQGIIIVVIVLMILVAIGVGTFILMRSKQQPPLT</sequence>
<keyword evidence="2" id="KW-0812">Transmembrane</keyword>
<accession>A0A2M7BRR3</accession>
<evidence type="ECO:0000256" key="1">
    <source>
        <dbReference type="SAM" id="MobiDB-lite"/>
    </source>
</evidence>
<dbReference type="AlphaFoldDB" id="A0A2M7BRR3"/>
<evidence type="ECO:0000313" key="5">
    <source>
        <dbReference type="Proteomes" id="UP000230119"/>
    </source>
</evidence>
<name>A0A2M7BRR3_9BACT</name>
<organism evidence="4 5">
    <name type="scientific">Candidatus Roizmanbacteria bacterium CG03_land_8_20_14_0_80_39_12</name>
    <dbReference type="NCBI Taxonomy" id="1974847"/>
    <lineage>
        <taxon>Bacteria</taxon>
        <taxon>Candidatus Roizmaniibacteriota</taxon>
    </lineage>
</organism>
<reference evidence="5" key="1">
    <citation type="submission" date="2017-09" db="EMBL/GenBank/DDBJ databases">
        <title>Depth-based differentiation of microbial function through sediment-hosted aquifers and enrichment of novel symbionts in the deep terrestrial subsurface.</title>
        <authorList>
            <person name="Probst A.J."/>
            <person name="Ladd B."/>
            <person name="Jarett J.K."/>
            <person name="Geller-Mcgrath D.E."/>
            <person name="Sieber C.M.K."/>
            <person name="Emerson J.B."/>
            <person name="Anantharaman K."/>
            <person name="Thomas B.C."/>
            <person name="Malmstrom R."/>
            <person name="Stieglmeier M."/>
            <person name="Klingl A."/>
            <person name="Woyke T."/>
            <person name="Ryan C.M."/>
            <person name="Banfield J.F."/>
        </authorList>
    </citation>
    <scope>NUCLEOTIDE SEQUENCE [LARGE SCALE GENOMIC DNA]</scope>
</reference>
<evidence type="ECO:0000256" key="2">
    <source>
        <dbReference type="SAM" id="Phobius"/>
    </source>
</evidence>
<dbReference type="Proteomes" id="UP000230119">
    <property type="component" value="Unassembled WGS sequence"/>
</dbReference>
<dbReference type="EMBL" id="PEVA01000174">
    <property type="protein sequence ID" value="PIV08173.1"/>
    <property type="molecule type" value="Genomic_DNA"/>
</dbReference>
<comment type="caution">
    <text evidence="4">The sequence shown here is derived from an EMBL/GenBank/DDBJ whole genome shotgun (WGS) entry which is preliminary data.</text>
</comment>
<proteinExistence type="predicted"/>
<feature type="chain" id="PRO_5014908681" evidence="3">
    <location>
        <begin position="24"/>
        <end position="600"/>
    </location>
</feature>
<keyword evidence="3" id="KW-0732">Signal</keyword>
<feature type="signal peptide" evidence="3">
    <location>
        <begin position="1"/>
        <end position="23"/>
    </location>
</feature>